<dbReference type="EMBL" id="LVVK01000003">
    <property type="protein sequence ID" value="OPB46167.1"/>
    <property type="molecule type" value="Genomic_DNA"/>
</dbReference>
<feature type="domain" description="Small EDRK-rich factor-like N-terminal" evidence="2">
    <location>
        <begin position="1"/>
        <end position="37"/>
    </location>
</feature>
<evidence type="ECO:0000256" key="1">
    <source>
        <dbReference type="SAM" id="MobiDB-lite"/>
    </source>
</evidence>
<accession>A0A1T3CYR7</accession>
<feature type="compositionally biased region" description="Basic and acidic residues" evidence="1">
    <location>
        <begin position="43"/>
        <end position="79"/>
    </location>
</feature>
<feature type="region of interest" description="Disordered" evidence="1">
    <location>
        <begin position="1"/>
        <end position="79"/>
    </location>
</feature>
<name>A0A1T3CYR7_9HYPO</name>
<gene>
    <name evidence="3" type="ORF">A0O28_0062880</name>
</gene>
<dbReference type="Pfam" id="PF04419">
    <property type="entry name" value="SERF-like_N"/>
    <property type="match status" value="1"/>
</dbReference>
<dbReference type="Proteomes" id="UP000191004">
    <property type="component" value="Unassembled WGS sequence"/>
</dbReference>
<organism evidence="3 4">
    <name type="scientific">Trichoderma guizhouense</name>
    <dbReference type="NCBI Taxonomy" id="1491466"/>
    <lineage>
        <taxon>Eukaryota</taxon>
        <taxon>Fungi</taxon>
        <taxon>Dikarya</taxon>
        <taxon>Ascomycota</taxon>
        <taxon>Pezizomycotina</taxon>
        <taxon>Sordariomycetes</taxon>
        <taxon>Hypocreomycetidae</taxon>
        <taxon>Hypocreales</taxon>
        <taxon>Hypocreaceae</taxon>
        <taxon>Trichoderma</taxon>
    </lineage>
</organism>
<proteinExistence type="predicted"/>
<protein>
    <recommendedName>
        <fullName evidence="2">Small EDRK-rich factor-like N-terminal domain-containing protein</fullName>
    </recommendedName>
</protein>
<sequence length="79" mass="8698">MARGNQRDLARAKNQKNASKNKGGNTENGYEQAKSKLSNAEIMRQKQAEADAKKKALEEKALQEKKDAKAPKKPTELGS</sequence>
<dbReference type="AlphaFoldDB" id="A0A1T3CYR7"/>
<reference evidence="3 4" key="1">
    <citation type="submission" date="2016-04" db="EMBL/GenBank/DDBJ databases">
        <title>Multiple horizontal gene transfer events from other fungi enriched the ability of the initially mycotrophic fungus Trichoderma (Ascomycota) to feed on dead plant biomass.</title>
        <authorList>
            <person name="Atanasova L."/>
            <person name="Chenthamara K."/>
            <person name="Zhang J."/>
            <person name="Grujic M."/>
            <person name="Henrissat B."/>
            <person name="Kuo A."/>
            <person name="Aertz A."/>
            <person name="Salamov A."/>
            <person name="Lipzen A."/>
            <person name="Labutti K."/>
            <person name="Barry K."/>
            <person name="Miao Y."/>
            <person name="Rahimi M.J."/>
            <person name="Shen Q."/>
            <person name="Grigoriev I.V."/>
            <person name="Kubicek C.P."/>
            <person name="Druzhinina I.S."/>
        </authorList>
    </citation>
    <scope>NUCLEOTIDE SEQUENCE [LARGE SCALE GENOMIC DNA]</scope>
    <source>
        <strain evidence="3 4">NJAU 4742</strain>
    </source>
</reference>
<evidence type="ECO:0000313" key="4">
    <source>
        <dbReference type="Proteomes" id="UP000191004"/>
    </source>
</evidence>
<dbReference type="InterPro" id="IPR007513">
    <property type="entry name" value="SERF-like_N"/>
</dbReference>
<comment type="caution">
    <text evidence="3">The sequence shown here is derived from an EMBL/GenBank/DDBJ whole genome shotgun (WGS) entry which is preliminary data.</text>
</comment>
<feature type="compositionally biased region" description="Basic and acidic residues" evidence="1">
    <location>
        <begin position="1"/>
        <end position="11"/>
    </location>
</feature>
<evidence type="ECO:0000259" key="2">
    <source>
        <dbReference type="Pfam" id="PF04419"/>
    </source>
</evidence>
<feature type="compositionally biased region" description="Polar residues" evidence="1">
    <location>
        <begin position="15"/>
        <end position="29"/>
    </location>
</feature>
<keyword evidence="4" id="KW-1185">Reference proteome</keyword>
<dbReference type="OrthoDB" id="18018at2759"/>
<evidence type="ECO:0000313" key="3">
    <source>
        <dbReference type="EMBL" id="OPB46167.1"/>
    </source>
</evidence>